<dbReference type="WBParaSite" id="Csp11.Scaffold629.g11540.t1">
    <property type="protein sequence ID" value="Csp11.Scaffold629.g11540.t1"/>
    <property type="gene ID" value="Csp11.Scaffold629.g11540"/>
</dbReference>
<protein>
    <submittedName>
        <fullName evidence="2">Uncharacterized protein</fullName>
    </submittedName>
</protein>
<sequence length="103" mass="11923">MYSYSEFSMNRAEVTSIKPEQRLAEFVAPTNRKIELHIFLSTTAHPEVILMTAEYCWAMSTQQIMVQPVIESWMLVRILGSLQFGKAYSQRKEKDLTGEVYPT</sequence>
<accession>A0A1I7TT80</accession>
<dbReference type="Proteomes" id="UP000095282">
    <property type="component" value="Unplaced"/>
</dbReference>
<reference evidence="2" key="1">
    <citation type="submission" date="2016-11" db="UniProtKB">
        <authorList>
            <consortium name="WormBaseParasite"/>
        </authorList>
    </citation>
    <scope>IDENTIFICATION</scope>
</reference>
<evidence type="ECO:0000313" key="2">
    <source>
        <dbReference type="WBParaSite" id="Csp11.Scaffold629.g11540.t1"/>
    </source>
</evidence>
<organism evidence="1 2">
    <name type="scientific">Caenorhabditis tropicalis</name>
    <dbReference type="NCBI Taxonomy" id="1561998"/>
    <lineage>
        <taxon>Eukaryota</taxon>
        <taxon>Metazoa</taxon>
        <taxon>Ecdysozoa</taxon>
        <taxon>Nematoda</taxon>
        <taxon>Chromadorea</taxon>
        <taxon>Rhabditida</taxon>
        <taxon>Rhabditina</taxon>
        <taxon>Rhabditomorpha</taxon>
        <taxon>Rhabditoidea</taxon>
        <taxon>Rhabditidae</taxon>
        <taxon>Peloderinae</taxon>
        <taxon>Caenorhabditis</taxon>
    </lineage>
</organism>
<evidence type="ECO:0000313" key="1">
    <source>
        <dbReference type="Proteomes" id="UP000095282"/>
    </source>
</evidence>
<name>A0A1I7TT80_9PELO</name>
<keyword evidence="1" id="KW-1185">Reference proteome</keyword>
<dbReference type="AlphaFoldDB" id="A0A1I7TT80"/>
<proteinExistence type="predicted"/>